<name>A0A8H2ZT26_9HELO</name>
<gene>
    <name evidence="2" type="ORF">SCLTRI_LOCUS7852</name>
</gene>
<reference evidence="2" key="1">
    <citation type="submission" date="2020-10" db="EMBL/GenBank/DDBJ databases">
        <authorList>
            <person name="Kusch S."/>
        </authorList>
    </citation>
    <scope>NUCLEOTIDE SEQUENCE</scope>
    <source>
        <strain evidence="2">SwB9</strain>
    </source>
</reference>
<comment type="caution">
    <text evidence="2">The sequence shown here is derived from an EMBL/GenBank/DDBJ whole genome shotgun (WGS) entry which is preliminary data.</text>
</comment>
<protein>
    <submittedName>
        <fullName evidence="2">Be7a20b7-18c1-4359-8ea4-7f6e6637e248</fullName>
    </submittedName>
</protein>
<keyword evidence="3" id="KW-1185">Reference proteome</keyword>
<dbReference type="AlphaFoldDB" id="A0A8H2ZT26"/>
<organism evidence="2 3">
    <name type="scientific">Sclerotinia trifoliorum</name>
    <dbReference type="NCBI Taxonomy" id="28548"/>
    <lineage>
        <taxon>Eukaryota</taxon>
        <taxon>Fungi</taxon>
        <taxon>Dikarya</taxon>
        <taxon>Ascomycota</taxon>
        <taxon>Pezizomycotina</taxon>
        <taxon>Leotiomycetes</taxon>
        <taxon>Helotiales</taxon>
        <taxon>Sclerotiniaceae</taxon>
        <taxon>Sclerotinia</taxon>
    </lineage>
</organism>
<dbReference type="Gene3D" id="3.30.710.10">
    <property type="entry name" value="Potassium Channel Kv1.1, Chain A"/>
    <property type="match status" value="1"/>
</dbReference>
<sequence>MEDEMFHFEEDDDEYQTSDDEYSDEFESQPWDRSNRRNRIAKSEEQALRDIPADVFLSTIDLSSGPTVKIFLGAAGDGLKLQEQQQQQQALILPKTLLCTHSAFFNQAFNGNGNGNEDMKESLSLPQELHLPGTSLTVFQLIIQFLSTNTFTFPLTITSPSEKQTLYLHFFTLYQTLHIRTPPLTPILTHFKTHLRHSSIQGKFPSRTDIQKALQLPRSHEARKLCIAACVKPYAYSITKSSTCYGRALFHLEGLMEESDEFAAELVRGYTKAVRGALGAHTIVDPLTAAPYVISTGVECLREGGETRGRRCASHLEGL</sequence>
<feature type="region of interest" description="Disordered" evidence="1">
    <location>
        <begin position="1"/>
        <end position="38"/>
    </location>
</feature>
<evidence type="ECO:0000313" key="3">
    <source>
        <dbReference type="Proteomes" id="UP000624404"/>
    </source>
</evidence>
<accession>A0A8H2ZT26</accession>
<evidence type="ECO:0000313" key="2">
    <source>
        <dbReference type="EMBL" id="CAD6448060.1"/>
    </source>
</evidence>
<proteinExistence type="predicted"/>
<dbReference type="OrthoDB" id="194443at2759"/>
<dbReference type="InterPro" id="IPR011333">
    <property type="entry name" value="SKP1/BTB/POZ_sf"/>
</dbReference>
<evidence type="ECO:0000256" key="1">
    <source>
        <dbReference type="SAM" id="MobiDB-lite"/>
    </source>
</evidence>
<feature type="compositionally biased region" description="Acidic residues" evidence="1">
    <location>
        <begin position="9"/>
        <end position="27"/>
    </location>
</feature>
<dbReference type="Proteomes" id="UP000624404">
    <property type="component" value="Unassembled WGS sequence"/>
</dbReference>
<dbReference type="EMBL" id="CAJHIA010000030">
    <property type="protein sequence ID" value="CAD6448060.1"/>
    <property type="molecule type" value="Genomic_DNA"/>
</dbReference>